<dbReference type="Pfam" id="PF13714">
    <property type="entry name" value="PEP_mutase"/>
    <property type="match status" value="1"/>
</dbReference>
<organism evidence="1 2">
    <name type="scientific">Paracoccus pacificus</name>
    <dbReference type="NCBI Taxonomy" id="1463598"/>
    <lineage>
        <taxon>Bacteria</taxon>
        <taxon>Pseudomonadati</taxon>
        <taxon>Pseudomonadota</taxon>
        <taxon>Alphaproteobacteria</taxon>
        <taxon>Rhodobacterales</taxon>
        <taxon>Paracoccaceae</taxon>
        <taxon>Paracoccus</taxon>
    </lineage>
</organism>
<dbReference type="EMBL" id="JBHUEN010000053">
    <property type="protein sequence ID" value="MFD1883673.1"/>
    <property type="molecule type" value="Genomic_DNA"/>
</dbReference>
<dbReference type="Proteomes" id="UP001597213">
    <property type="component" value="Unassembled WGS sequence"/>
</dbReference>
<dbReference type="CDD" id="cd00377">
    <property type="entry name" value="ICL_PEPM"/>
    <property type="match status" value="1"/>
</dbReference>
<dbReference type="RefSeq" id="WP_379145196.1">
    <property type="nucleotide sequence ID" value="NZ_JBHUEN010000053.1"/>
</dbReference>
<dbReference type="Gene3D" id="6.10.250.2750">
    <property type="match status" value="1"/>
</dbReference>
<keyword evidence="2" id="KW-1185">Reference proteome</keyword>
<evidence type="ECO:0000313" key="1">
    <source>
        <dbReference type="EMBL" id="MFD1883673.1"/>
    </source>
</evidence>
<dbReference type="SUPFAM" id="SSF51621">
    <property type="entry name" value="Phosphoenolpyruvate/pyruvate domain"/>
    <property type="match status" value="1"/>
</dbReference>
<dbReference type="InterPro" id="IPR039556">
    <property type="entry name" value="ICL/PEPM"/>
</dbReference>
<comment type="caution">
    <text evidence="1">The sequence shown here is derived from an EMBL/GenBank/DDBJ whole genome shotgun (WGS) entry which is preliminary data.</text>
</comment>
<name>A0ABW4RD42_9RHOB</name>
<evidence type="ECO:0000313" key="2">
    <source>
        <dbReference type="Proteomes" id="UP001597213"/>
    </source>
</evidence>
<dbReference type="InterPro" id="IPR040442">
    <property type="entry name" value="Pyrv_kinase-like_dom_sf"/>
</dbReference>
<dbReference type="PANTHER" id="PTHR42905">
    <property type="entry name" value="PHOSPHOENOLPYRUVATE CARBOXYLASE"/>
    <property type="match status" value="1"/>
</dbReference>
<dbReference type="Gene3D" id="3.20.20.60">
    <property type="entry name" value="Phosphoenolpyruvate-binding domains"/>
    <property type="match status" value="1"/>
</dbReference>
<protein>
    <submittedName>
        <fullName evidence="1">Oxaloacetate decarboxylase</fullName>
    </submittedName>
</protein>
<gene>
    <name evidence="1" type="ORF">ACFSCT_18340</name>
</gene>
<proteinExistence type="predicted"/>
<reference evidence="2" key="1">
    <citation type="journal article" date="2019" name="Int. J. Syst. Evol. Microbiol.">
        <title>The Global Catalogue of Microorganisms (GCM) 10K type strain sequencing project: providing services to taxonomists for standard genome sequencing and annotation.</title>
        <authorList>
            <consortium name="The Broad Institute Genomics Platform"/>
            <consortium name="The Broad Institute Genome Sequencing Center for Infectious Disease"/>
            <person name="Wu L."/>
            <person name="Ma J."/>
        </authorList>
    </citation>
    <scope>NUCLEOTIDE SEQUENCE [LARGE SCALE GENOMIC DNA]</scope>
    <source>
        <strain evidence="2">CCUG 56029</strain>
    </source>
</reference>
<dbReference type="InterPro" id="IPR015813">
    <property type="entry name" value="Pyrv/PenolPyrv_kinase-like_dom"/>
</dbReference>
<dbReference type="PANTHER" id="PTHR42905:SF16">
    <property type="entry name" value="CARBOXYPHOSPHONOENOLPYRUVATE PHOSPHONOMUTASE-LIKE PROTEIN (AFU_ORTHOLOGUE AFUA_5G07230)"/>
    <property type="match status" value="1"/>
</dbReference>
<accession>A0ABW4RD42</accession>
<sequence>MTTHPDDPAGKRAQFRKLHDRIFVMPNVWDAGSARILAPMGFSALATTSAGYAYSAGLQDLARLITREAIIENARAIVAATDLPVSADLQNGFGPAPEDCAETIRQAIAIGLAGGSIEDVTEDAAAPVFEIGLAADRVRAAAEVAKGAGFVLTARADGLLWGQTELADIIARLQAYAEAGADVLFAPGLTDADAIRRVCASVDKPVNVLMGLSGAALRIDELAAAGARRISTGGSLMRAAMGELQRAAAAIRGQGDFSYAARAMPGAAIDALMSDRRGD</sequence>